<keyword evidence="2" id="KW-1185">Reference proteome</keyword>
<proteinExistence type="predicted"/>
<reference evidence="1 2" key="1">
    <citation type="submission" date="2015-09" db="EMBL/GenBank/DDBJ databases">
        <title>Trachymyrmex cornetzi WGS genome.</title>
        <authorList>
            <person name="Nygaard S."/>
            <person name="Hu H."/>
            <person name="Boomsma J."/>
            <person name="Zhang G."/>
        </authorList>
    </citation>
    <scope>NUCLEOTIDE SEQUENCE [LARGE SCALE GENOMIC DNA]</scope>
    <source>
        <strain evidence="1">Tcor2-1</strain>
        <tissue evidence="1">Whole body</tissue>
    </source>
</reference>
<dbReference type="Proteomes" id="UP000078492">
    <property type="component" value="Unassembled WGS sequence"/>
</dbReference>
<dbReference type="EMBL" id="KQ978749">
    <property type="protein sequence ID" value="KYN28626.1"/>
    <property type="molecule type" value="Genomic_DNA"/>
</dbReference>
<accession>A0A151JPG1</accession>
<protein>
    <submittedName>
        <fullName evidence="1">Uncharacterized protein</fullName>
    </submittedName>
</protein>
<evidence type="ECO:0000313" key="1">
    <source>
        <dbReference type="EMBL" id="KYN28626.1"/>
    </source>
</evidence>
<organism evidence="1 2">
    <name type="scientific">Trachymyrmex cornetzi</name>
    <dbReference type="NCBI Taxonomy" id="471704"/>
    <lineage>
        <taxon>Eukaryota</taxon>
        <taxon>Metazoa</taxon>
        <taxon>Ecdysozoa</taxon>
        <taxon>Arthropoda</taxon>
        <taxon>Hexapoda</taxon>
        <taxon>Insecta</taxon>
        <taxon>Pterygota</taxon>
        <taxon>Neoptera</taxon>
        <taxon>Endopterygota</taxon>
        <taxon>Hymenoptera</taxon>
        <taxon>Apocrita</taxon>
        <taxon>Aculeata</taxon>
        <taxon>Formicoidea</taxon>
        <taxon>Formicidae</taxon>
        <taxon>Myrmicinae</taxon>
        <taxon>Trachymyrmex</taxon>
    </lineage>
</organism>
<evidence type="ECO:0000313" key="2">
    <source>
        <dbReference type="Proteomes" id="UP000078492"/>
    </source>
</evidence>
<sequence length="51" mass="6079">MRIEFCQWALRMIANDPNFFRFVLFSDKAKFYSGGQLNRHNSQKIFIYGAT</sequence>
<name>A0A151JPG1_9HYME</name>
<dbReference type="AlphaFoldDB" id="A0A151JPG1"/>
<gene>
    <name evidence="1" type="ORF">ALC57_01955</name>
</gene>